<comment type="similarity">
    <text evidence="2 11">Belongs to the CDP-alcohol phosphatidyltransferase class-I family.</text>
</comment>
<comment type="subcellular location">
    <subcellularLocation>
        <location evidence="1">Membrane</location>
        <topology evidence="1">Multi-pass membrane protein</topology>
    </subcellularLocation>
</comment>
<evidence type="ECO:0000256" key="1">
    <source>
        <dbReference type="ARBA" id="ARBA00004141"/>
    </source>
</evidence>
<keyword evidence="6 13" id="KW-1133">Transmembrane helix</keyword>
<evidence type="ECO:0000313" key="15">
    <source>
        <dbReference type="Proteomes" id="UP000886842"/>
    </source>
</evidence>
<evidence type="ECO:0000256" key="7">
    <source>
        <dbReference type="ARBA" id="ARBA00023098"/>
    </source>
</evidence>
<dbReference type="GO" id="GO:0046474">
    <property type="term" value="P:glycerophospholipid biosynthetic process"/>
    <property type="evidence" value="ECO:0007669"/>
    <property type="project" value="TreeGrafter"/>
</dbReference>
<dbReference type="Gene3D" id="1.20.120.1760">
    <property type="match status" value="1"/>
</dbReference>
<dbReference type="AlphaFoldDB" id="A0A9D1GWG7"/>
<dbReference type="InterPro" id="IPR043130">
    <property type="entry name" value="CDP-OH_PTrfase_TM_dom"/>
</dbReference>
<feature type="transmembrane region" description="Helical" evidence="13">
    <location>
        <begin position="35"/>
        <end position="54"/>
    </location>
</feature>
<dbReference type="GO" id="GO:0016020">
    <property type="term" value="C:membrane"/>
    <property type="evidence" value="ECO:0007669"/>
    <property type="project" value="UniProtKB-SubCell"/>
</dbReference>
<feature type="transmembrane region" description="Helical" evidence="13">
    <location>
        <begin position="129"/>
        <end position="149"/>
    </location>
</feature>
<dbReference type="EMBL" id="DVLP01000100">
    <property type="protein sequence ID" value="HIT74639.1"/>
    <property type="molecule type" value="Genomic_DNA"/>
</dbReference>
<feature type="transmembrane region" description="Helical" evidence="13">
    <location>
        <begin position="75"/>
        <end position="97"/>
    </location>
</feature>
<keyword evidence="8 13" id="KW-0472">Membrane</keyword>
<feature type="transmembrane region" description="Helical" evidence="13">
    <location>
        <begin position="103"/>
        <end position="122"/>
    </location>
</feature>
<feature type="region of interest" description="Disordered" evidence="12">
    <location>
        <begin position="182"/>
        <end position="207"/>
    </location>
</feature>
<reference evidence="14" key="2">
    <citation type="journal article" date="2021" name="PeerJ">
        <title>Extensive microbial diversity within the chicken gut microbiome revealed by metagenomics and culture.</title>
        <authorList>
            <person name="Gilroy R."/>
            <person name="Ravi A."/>
            <person name="Getino M."/>
            <person name="Pursley I."/>
            <person name="Horton D.L."/>
            <person name="Alikhan N.F."/>
            <person name="Baker D."/>
            <person name="Gharbi K."/>
            <person name="Hall N."/>
            <person name="Watson M."/>
            <person name="Adriaenssens E.M."/>
            <person name="Foster-Nyarko E."/>
            <person name="Jarju S."/>
            <person name="Secka A."/>
            <person name="Antonio M."/>
            <person name="Oren A."/>
            <person name="Chaudhuri R.R."/>
            <person name="La Ragione R."/>
            <person name="Hildebrand F."/>
            <person name="Pallen M.J."/>
        </authorList>
    </citation>
    <scope>NUCLEOTIDE SEQUENCE</scope>
    <source>
        <strain evidence="14">ChiGjej1B1-24693</strain>
    </source>
</reference>
<proteinExistence type="inferred from homology"/>
<dbReference type="PROSITE" id="PS00379">
    <property type="entry name" value="CDP_ALCOHOL_P_TRANSF"/>
    <property type="match status" value="1"/>
</dbReference>
<accession>A0A9D1GWG7</accession>
<evidence type="ECO:0000256" key="12">
    <source>
        <dbReference type="SAM" id="MobiDB-lite"/>
    </source>
</evidence>
<evidence type="ECO:0000256" key="8">
    <source>
        <dbReference type="ARBA" id="ARBA00023136"/>
    </source>
</evidence>
<keyword evidence="3" id="KW-0444">Lipid biosynthesis</keyword>
<name>A0A9D1GWG7_9ACTN</name>
<dbReference type="InterPro" id="IPR004570">
    <property type="entry name" value="Phosphatidylglycerol_P_synth"/>
</dbReference>
<protein>
    <submittedName>
        <fullName evidence="14">CDP-alcohol phosphatidyltransferase family protein</fullName>
    </submittedName>
</protein>
<evidence type="ECO:0000256" key="4">
    <source>
        <dbReference type="ARBA" id="ARBA00022679"/>
    </source>
</evidence>
<feature type="transmembrane region" description="Helical" evidence="13">
    <location>
        <begin position="12"/>
        <end position="29"/>
    </location>
</feature>
<feature type="transmembrane region" description="Helical" evidence="13">
    <location>
        <begin position="155"/>
        <end position="172"/>
    </location>
</feature>
<gene>
    <name evidence="14" type="ORF">IAA98_03555</name>
</gene>
<dbReference type="InterPro" id="IPR000462">
    <property type="entry name" value="CDP-OH_P_trans"/>
</dbReference>
<dbReference type="InterPro" id="IPR050324">
    <property type="entry name" value="CDP-alcohol_PTase-I"/>
</dbReference>
<dbReference type="PIRSF" id="PIRSF000847">
    <property type="entry name" value="Phos_ph_gly_syn"/>
    <property type="match status" value="1"/>
</dbReference>
<feature type="compositionally biased region" description="Low complexity" evidence="12">
    <location>
        <begin position="182"/>
        <end position="195"/>
    </location>
</feature>
<evidence type="ECO:0000313" key="14">
    <source>
        <dbReference type="EMBL" id="HIT74639.1"/>
    </source>
</evidence>
<comment type="caution">
    <text evidence="14">The sequence shown here is derived from an EMBL/GenBank/DDBJ whole genome shotgun (WGS) entry which is preliminary data.</text>
</comment>
<reference evidence="14" key="1">
    <citation type="submission" date="2020-10" db="EMBL/GenBank/DDBJ databases">
        <authorList>
            <person name="Gilroy R."/>
        </authorList>
    </citation>
    <scope>NUCLEOTIDE SEQUENCE</scope>
    <source>
        <strain evidence="14">ChiGjej1B1-24693</strain>
    </source>
</reference>
<evidence type="ECO:0000256" key="2">
    <source>
        <dbReference type="ARBA" id="ARBA00010441"/>
    </source>
</evidence>
<evidence type="ECO:0000256" key="10">
    <source>
        <dbReference type="ARBA" id="ARBA00023264"/>
    </source>
</evidence>
<evidence type="ECO:0000256" key="11">
    <source>
        <dbReference type="RuleBase" id="RU003750"/>
    </source>
</evidence>
<keyword evidence="7" id="KW-0443">Lipid metabolism</keyword>
<keyword evidence="9" id="KW-0594">Phospholipid biosynthesis</keyword>
<keyword evidence="5 13" id="KW-0812">Transmembrane</keyword>
<evidence type="ECO:0000256" key="9">
    <source>
        <dbReference type="ARBA" id="ARBA00023209"/>
    </source>
</evidence>
<organism evidence="14 15">
    <name type="scientific">Candidatus Avipropionibacterium avicola</name>
    <dbReference type="NCBI Taxonomy" id="2840701"/>
    <lineage>
        <taxon>Bacteria</taxon>
        <taxon>Bacillati</taxon>
        <taxon>Actinomycetota</taxon>
        <taxon>Actinomycetes</taxon>
        <taxon>Propionibacteriales</taxon>
        <taxon>Propionibacteriaceae</taxon>
        <taxon>Propionibacteriaceae incertae sedis</taxon>
        <taxon>Candidatus Avipropionibacterium</taxon>
    </lineage>
</organism>
<sequence length="207" mass="21713">MARPDWLTVPNLITVLRLVLLVPVCYLVATRVQGLLPVVLVVLWGGTDWVDGAIARRFNQESNLGRILDPIADRAGILAVTVAVVVAGIFPWSLIAVIAVVDLVVAAVAGRAVMVGTVRVAWLGKVRSAVLFVALGMAVLSIAMVTVLAPVALGMMIVGVALHAVAGLQYCWTARRTISSGDANAGPRADPNADPDAPREALERSTP</sequence>
<dbReference type="InterPro" id="IPR048254">
    <property type="entry name" value="CDP_ALCOHOL_P_TRANSF_CS"/>
</dbReference>
<evidence type="ECO:0000256" key="6">
    <source>
        <dbReference type="ARBA" id="ARBA00022989"/>
    </source>
</evidence>
<evidence type="ECO:0000256" key="3">
    <source>
        <dbReference type="ARBA" id="ARBA00022516"/>
    </source>
</evidence>
<evidence type="ECO:0000256" key="5">
    <source>
        <dbReference type="ARBA" id="ARBA00022692"/>
    </source>
</evidence>
<dbReference type="GO" id="GO:0008444">
    <property type="term" value="F:CDP-diacylglycerol-glycerol-3-phosphate 3-phosphatidyltransferase activity"/>
    <property type="evidence" value="ECO:0007669"/>
    <property type="project" value="InterPro"/>
</dbReference>
<dbReference type="Pfam" id="PF01066">
    <property type="entry name" value="CDP-OH_P_transf"/>
    <property type="match status" value="1"/>
</dbReference>
<evidence type="ECO:0000256" key="13">
    <source>
        <dbReference type="SAM" id="Phobius"/>
    </source>
</evidence>
<dbReference type="PANTHER" id="PTHR14269">
    <property type="entry name" value="CDP-DIACYLGLYCEROL--GLYCEROL-3-PHOSPHATE 3-PHOSPHATIDYLTRANSFERASE-RELATED"/>
    <property type="match status" value="1"/>
</dbReference>
<keyword evidence="4 11" id="KW-0808">Transferase</keyword>
<dbReference type="Proteomes" id="UP000886842">
    <property type="component" value="Unassembled WGS sequence"/>
</dbReference>
<keyword evidence="10" id="KW-1208">Phospholipid metabolism</keyword>
<feature type="compositionally biased region" description="Basic and acidic residues" evidence="12">
    <location>
        <begin position="196"/>
        <end position="207"/>
    </location>
</feature>
<dbReference type="PANTHER" id="PTHR14269:SF62">
    <property type="entry name" value="CDP-DIACYLGLYCEROL--GLYCEROL-3-PHOSPHATE 3-PHOSPHATIDYLTRANSFERASE 1, CHLOROPLASTIC"/>
    <property type="match status" value="1"/>
</dbReference>